<proteinExistence type="predicted"/>
<dbReference type="Proteomes" id="UP001151081">
    <property type="component" value="Unassembled WGS sequence"/>
</dbReference>
<dbReference type="AlphaFoldDB" id="A0A9X3X7J1"/>
<sequence length="126" mass="13311">MGRRSLLRCFAAAFLVALPGCLSPTLPLPPPEPPDFISPQAAAPGLWTISGACLEGAIVIVFNERTGEGAVVEDRDRDGRYEVQIAADLCDLAWVAQDLGEDESARTTFVVQDLTPSGPADPSACK</sequence>
<gene>
    <name evidence="2" type="ORF">KEG57_26945</name>
</gene>
<reference evidence="2 3" key="1">
    <citation type="submission" date="2021-04" db="EMBL/GenBank/DDBJ databases">
        <title>Genome analysis of Polyangium sp.</title>
        <authorList>
            <person name="Li Y."/>
            <person name="Wang J."/>
        </authorList>
    </citation>
    <scope>NUCLEOTIDE SEQUENCE [LARGE SCALE GENOMIC DNA]</scope>
    <source>
        <strain evidence="2 3">SDU14</strain>
    </source>
</reference>
<organism evidence="2 3">
    <name type="scientific">Polyangium jinanense</name>
    <dbReference type="NCBI Taxonomy" id="2829994"/>
    <lineage>
        <taxon>Bacteria</taxon>
        <taxon>Pseudomonadati</taxon>
        <taxon>Myxococcota</taxon>
        <taxon>Polyangia</taxon>
        <taxon>Polyangiales</taxon>
        <taxon>Polyangiaceae</taxon>
        <taxon>Polyangium</taxon>
    </lineage>
</organism>
<protein>
    <recommendedName>
        <fullName evidence="4">Lipoprotein</fullName>
    </recommendedName>
</protein>
<dbReference type="EMBL" id="JAGTJJ010000018">
    <property type="protein sequence ID" value="MDC3984175.1"/>
    <property type="molecule type" value="Genomic_DNA"/>
</dbReference>
<feature type="chain" id="PRO_5040894276" description="Lipoprotein" evidence="1">
    <location>
        <begin position="23"/>
        <end position="126"/>
    </location>
</feature>
<comment type="caution">
    <text evidence="2">The sequence shown here is derived from an EMBL/GenBank/DDBJ whole genome shotgun (WGS) entry which is preliminary data.</text>
</comment>
<keyword evidence="3" id="KW-1185">Reference proteome</keyword>
<accession>A0A9X3X7J1</accession>
<name>A0A9X3X7J1_9BACT</name>
<evidence type="ECO:0000256" key="1">
    <source>
        <dbReference type="SAM" id="SignalP"/>
    </source>
</evidence>
<evidence type="ECO:0000313" key="3">
    <source>
        <dbReference type="Proteomes" id="UP001151081"/>
    </source>
</evidence>
<feature type="signal peptide" evidence="1">
    <location>
        <begin position="1"/>
        <end position="22"/>
    </location>
</feature>
<evidence type="ECO:0000313" key="2">
    <source>
        <dbReference type="EMBL" id="MDC3984175.1"/>
    </source>
</evidence>
<evidence type="ECO:0008006" key="4">
    <source>
        <dbReference type="Google" id="ProtNLM"/>
    </source>
</evidence>
<keyword evidence="1" id="KW-0732">Signal</keyword>